<dbReference type="PROSITE" id="PS51257">
    <property type="entry name" value="PROKAR_LIPOPROTEIN"/>
    <property type="match status" value="1"/>
</dbReference>
<proteinExistence type="predicted"/>
<dbReference type="PANTHER" id="PTHR34606:SF4">
    <property type="entry name" value="OUTER MEMBRANE LIPOPROTEIN DOLP"/>
    <property type="match status" value="1"/>
</dbReference>
<dbReference type="STRING" id="83765.SAMN05660284_01541"/>
<dbReference type="PROSITE" id="PS50914">
    <property type="entry name" value="BON"/>
    <property type="match status" value="1"/>
</dbReference>
<feature type="domain" description="BON" evidence="1">
    <location>
        <begin position="121"/>
        <end position="189"/>
    </location>
</feature>
<accession>A0A1I4Z6I7</accession>
<dbReference type="AlphaFoldDB" id="A0A1I4Z6I7"/>
<dbReference type="Proteomes" id="UP000242869">
    <property type="component" value="Unassembled WGS sequence"/>
</dbReference>
<dbReference type="EMBL" id="FOVE01000009">
    <property type="protein sequence ID" value="SFN45623.1"/>
    <property type="molecule type" value="Genomic_DNA"/>
</dbReference>
<evidence type="ECO:0000313" key="3">
    <source>
        <dbReference type="Proteomes" id="UP000242869"/>
    </source>
</evidence>
<name>A0A1I4Z6I7_9NEIS</name>
<sequence length="196" mass="21023">MKKLIVALVTASFLSACVPLVFVGGAALGLWVGSDPRKPEVIKRDFDLGAQLSERIIDTYKERAHVNVSVFNDLVLLTGEVPDAAAKQQVEQFAWQMKHRPRNVYNELVVAAPSSVTARANDSQISARVKTAVLADAGDASAVHVMIVTERQVVYLMGIAKPALIERAAKAASKVSGVKQVVKLVEVEPAKPGQAN</sequence>
<dbReference type="Pfam" id="PF04972">
    <property type="entry name" value="BON"/>
    <property type="match status" value="2"/>
</dbReference>
<dbReference type="PANTHER" id="PTHR34606">
    <property type="entry name" value="BON DOMAIN-CONTAINING PROTEIN"/>
    <property type="match status" value="1"/>
</dbReference>
<evidence type="ECO:0000313" key="2">
    <source>
        <dbReference type="EMBL" id="SFN45623.1"/>
    </source>
</evidence>
<dbReference type="InterPro" id="IPR007055">
    <property type="entry name" value="BON_dom"/>
</dbReference>
<dbReference type="RefSeq" id="WP_177187822.1">
    <property type="nucleotide sequence ID" value="NZ_FOVE01000009.1"/>
</dbReference>
<keyword evidence="3" id="KW-1185">Reference proteome</keyword>
<protein>
    <submittedName>
        <fullName evidence="2">Osmotically-inducible protein OsmY, contains BON domain</fullName>
    </submittedName>
</protein>
<dbReference type="InterPro" id="IPR051686">
    <property type="entry name" value="Lipoprotein_DolP"/>
</dbReference>
<organism evidence="2 3">
    <name type="scientific">Formivibrio citricus</name>
    <dbReference type="NCBI Taxonomy" id="83765"/>
    <lineage>
        <taxon>Bacteria</taxon>
        <taxon>Pseudomonadati</taxon>
        <taxon>Pseudomonadota</taxon>
        <taxon>Betaproteobacteria</taxon>
        <taxon>Neisseriales</taxon>
        <taxon>Chitinibacteraceae</taxon>
        <taxon>Formivibrio</taxon>
    </lineage>
</organism>
<gene>
    <name evidence="2" type="ORF">SAMN05660284_01541</name>
</gene>
<evidence type="ECO:0000259" key="1">
    <source>
        <dbReference type="PROSITE" id="PS50914"/>
    </source>
</evidence>
<reference evidence="3" key="1">
    <citation type="submission" date="2016-10" db="EMBL/GenBank/DDBJ databases">
        <authorList>
            <person name="Varghese N."/>
            <person name="Submissions S."/>
        </authorList>
    </citation>
    <scope>NUCLEOTIDE SEQUENCE [LARGE SCALE GENOMIC DNA]</scope>
    <source>
        <strain evidence="3">DSM 6150</strain>
    </source>
</reference>